<name>A0ABP1GKX8_9EUKA</name>
<evidence type="ECO:0000313" key="1">
    <source>
        <dbReference type="EMBL" id="CAL5970984.1"/>
    </source>
</evidence>
<gene>
    <name evidence="1" type="ORF">HINF_LOCUS924</name>
</gene>
<protein>
    <submittedName>
        <fullName evidence="1">Hypothetical_protein</fullName>
    </submittedName>
</protein>
<reference evidence="1 2" key="1">
    <citation type="submission" date="2024-07" db="EMBL/GenBank/DDBJ databases">
        <authorList>
            <person name="Akdeniz Z."/>
        </authorList>
    </citation>
    <scope>NUCLEOTIDE SEQUENCE [LARGE SCALE GENOMIC DNA]</scope>
</reference>
<organism evidence="1 2">
    <name type="scientific">Hexamita inflata</name>
    <dbReference type="NCBI Taxonomy" id="28002"/>
    <lineage>
        <taxon>Eukaryota</taxon>
        <taxon>Metamonada</taxon>
        <taxon>Diplomonadida</taxon>
        <taxon>Hexamitidae</taxon>
        <taxon>Hexamitinae</taxon>
        <taxon>Hexamita</taxon>
    </lineage>
</organism>
<accession>A0ABP1GKX8</accession>
<evidence type="ECO:0000313" key="2">
    <source>
        <dbReference type="Proteomes" id="UP001642409"/>
    </source>
</evidence>
<dbReference type="EMBL" id="CAXDID020000002">
    <property type="protein sequence ID" value="CAL5970984.1"/>
    <property type="molecule type" value="Genomic_DNA"/>
</dbReference>
<dbReference type="Proteomes" id="UP001642409">
    <property type="component" value="Unassembled WGS sequence"/>
</dbReference>
<sequence length="100" mass="11732">MELYTSNNCFYEAFVSKIVQIADNELYLAVTDQISNILSFDDQIFQSILSNLVQIQLYKFQTLVLISYLYLINDEFMLLKEVFIDEKPFVIIVDKSIITE</sequence>
<comment type="caution">
    <text evidence="1">The sequence shown here is derived from an EMBL/GenBank/DDBJ whole genome shotgun (WGS) entry which is preliminary data.</text>
</comment>
<keyword evidence="2" id="KW-1185">Reference proteome</keyword>
<proteinExistence type="predicted"/>